<evidence type="ECO:0000256" key="5">
    <source>
        <dbReference type="ARBA" id="ARBA00022989"/>
    </source>
</evidence>
<feature type="transmembrane region" description="Helical" evidence="7">
    <location>
        <begin position="184"/>
        <end position="211"/>
    </location>
</feature>
<dbReference type="InParanoid" id="A0A4R5DHK6"/>
<dbReference type="Pfam" id="PF00528">
    <property type="entry name" value="BPD_transp_1"/>
    <property type="match status" value="1"/>
</dbReference>
<keyword evidence="3" id="KW-1003">Cell membrane</keyword>
<evidence type="ECO:0000313" key="9">
    <source>
        <dbReference type="EMBL" id="TDE13516.1"/>
    </source>
</evidence>
<reference evidence="9 10" key="1">
    <citation type="submission" date="2019-03" db="EMBL/GenBank/DDBJ databases">
        <title>Draft genome sequences of novel Actinobacteria.</title>
        <authorList>
            <person name="Sahin N."/>
            <person name="Ay H."/>
            <person name="Saygin H."/>
        </authorList>
    </citation>
    <scope>NUCLEOTIDE SEQUENCE [LARGE SCALE GENOMIC DNA]</scope>
    <source>
        <strain evidence="9 10">5K138</strain>
    </source>
</reference>
<keyword evidence="6 7" id="KW-0472">Membrane</keyword>
<proteinExistence type="inferred from homology"/>
<dbReference type="GO" id="GO:0055085">
    <property type="term" value="P:transmembrane transport"/>
    <property type="evidence" value="ECO:0007669"/>
    <property type="project" value="InterPro"/>
</dbReference>
<feature type="transmembrane region" description="Helical" evidence="7">
    <location>
        <begin position="103"/>
        <end position="122"/>
    </location>
</feature>
<comment type="caution">
    <text evidence="9">The sequence shown here is derived from an EMBL/GenBank/DDBJ whole genome shotgun (WGS) entry which is preliminary data.</text>
</comment>
<dbReference type="SUPFAM" id="SSF161098">
    <property type="entry name" value="MetI-like"/>
    <property type="match status" value="1"/>
</dbReference>
<organism evidence="9 10">
    <name type="scientific">Jiangella asiatica</name>
    <dbReference type="NCBI Taxonomy" id="2530372"/>
    <lineage>
        <taxon>Bacteria</taxon>
        <taxon>Bacillati</taxon>
        <taxon>Actinomycetota</taxon>
        <taxon>Actinomycetes</taxon>
        <taxon>Jiangellales</taxon>
        <taxon>Jiangellaceae</taxon>
        <taxon>Jiangella</taxon>
    </lineage>
</organism>
<name>A0A4R5DHK6_9ACTN</name>
<protein>
    <submittedName>
        <fullName evidence="9">ABC transporter permease</fullName>
    </submittedName>
</protein>
<feature type="transmembrane region" description="Helical" evidence="7">
    <location>
        <begin position="231"/>
        <end position="253"/>
    </location>
</feature>
<feature type="domain" description="ABC transmembrane type-1" evidence="8">
    <location>
        <begin position="64"/>
        <end position="253"/>
    </location>
</feature>
<dbReference type="InterPro" id="IPR000515">
    <property type="entry name" value="MetI-like"/>
</dbReference>
<keyword evidence="4 7" id="KW-0812">Transmembrane</keyword>
<evidence type="ECO:0000256" key="7">
    <source>
        <dbReference type="RuleBase" id="RU363032"/>
    </source>
</evidence>
<evidence type="ECO:0000256" key="3">
    <source>
        <dbReference type="ARBA" id="ARBA00022475"/>
    </source>
</evidence>
<evidence type="ECO:0000256" key="4">
    <source>
        <dbReference type="ARBA" id="ARBA00022692"/>
    </source>
</evidence>
<evidence type="ECO:0000259" key="8">
    <source>
        <dbReference type="PROSITE" id="PS50928"/>
    </source>
</evidence>
<keyword evidence="2 7" id="KW-0813">Transport</keyword>
<comment type="subcellular location">
    <subcellularLocation>
        <location evidence="1 7">Cell membrane</location>
        <topology evidence="1 7">Multi-pass membrane protein</topology>
    </subcellularLocation>
</comment>
<sequence>MQLTVGAALVGVFVALGLVSLVWTPYDVESLDVAARLAPPGTDGHLLGTDRLGRDVLTQIMVGARNSLLVAVVSTTAALVPGVLVGLMTAASGRAVRETLSRATDVALALPGILIALVLATALGPGNATTMIAITAWFVPVMARVTIGPARQILAREFVEAARAGGRGTWFILMRHVLPNIGPVIIVQTSLLFASAILIEAALSYLGVGAQRPTTSWGMVFNEAQAVVGEAPSLVLIPGVIMVVTVLGFNLLGDGLRAVLDPRQTTKAVT</sequence>
<keyword evidence="5 7" id="KW-1133">Transmembrane helix</keyword>
<feature type="transmembrane region" description="Helical" evidence="7">
    <location>
        <begin position="7"/>
        <end position="26"/>
    </location>
</feature>
<keyword evidence="10" id="KW-1185">Reference proteome</keyword>
<dbReference type="PANTHER" id="PTHR43386:SF25">
    <property type="entry name" value="PEPTIDE ABC TRANSPORTER PERMEASE PROTEIN"/>
    <property type="match status" value="1"/>
</dbReference>
<dbReference type="Gene3D" id="1.10.3720.10">
    <property type="entry name" value="MetI-like"/>
    <property type="match status" value="1"/>
</dbReference>
<dbReference type="CDD" id="cd06261">
    <property type="entry name" value="TM_PBP2"/>
    <property type="match status" value="1"/>
</dbReference>
<gene>
    <name evidence="9" type="ORF">E1269_05660</name>
</gene>
<dbReference type="AlphaFoldDB" id="A0A4R5DHK6"/>
<comment type="similarity">
    <text evidence="7">Belongs to the binding-protein-dependent transport system permease family.</text>
</comment>
<dbReference type="OrthoDB" id="9812701at2"/>
<dbReference type="InterPro" id="IPR035906">
    <property type="entry name" value="MetI-like_sf"/>
</dbReference>
<dbReference type="Proteomes" id="UP000294739">
    <property type="component" value="Unassembled WGS sequence"/>
</dbReference>
<evidence type="ECO:0000313" key="10">
    <source>
        <dbReference type="Proteomes" id="UP000294739"/>
    </source>
</evidence>
<dbReference type="GO" id="GO:0005886">
    <property type="term" value="C:plasma membrane"/>
    <property type="evidence" value="ECO:0007669"/>
    <property type="project" value="UniProtKB-SubCell"/>
</dbReference>
<dbReference type="PANTHER" id="PTHR43386">
    <property type="entry name" value="OLIGOPEPTIDE TRANSPORT SYSTEM PERMEASE PROTEIN APPC"/>
    <property type="match status" value="1"/>
</dbReference>
<dbReference type="EMBL" id="SMKZ01000005">
    <property type="protein sequence ID" value="TDE13516.1"/>
    <property type="molecule type" value="Genomic_DNA"/>
</dbReference>
<dbReference type="PROSITE" id="PS50928">
    <property type="entry name" value="ABC_TM1"/>
    <property type="match status" value="1"/>
</dbReference>
<evidence type="ECO:0000256" key="6">
    <source>
        <dbReference type="ARBA" id="ARBA00023136"/>
    </source>
</evidence>
<evidence type="ECO:0000256" key="1">
    <source>
        <dbReference type="ARBA" id="ARBA00004651"/>
    </source>
</evidence>
<feature type="transmembrane region" description="Helical" evidence="7">
    <location>
        <begin position="68"/>
        <end position="91"/>
    </location>
</feature>
<evidence type="ECO:0000256" key="2">
    <source>
        <dbReference type="ARBA" id="ARBA00022448"/>
    </source>
</evidence>
<accession>A0A4R5DHK6</accession>
<dbReference type="InterPro" id="IPR050366">
    <property type="entry name" value="BP-dependent_transpt_permease"/>
</dbReference>